<comment type="caution">
    <text evidence="2">The sequence shown here is derived from an EMBL/GenBank/DDBJ whole genome shotgun (WGS) entry which is preliminary data.</text>
</comment>
<dbReference type="SMART" id="SM00332">
    <property type="entry name" value="PP2Cc"/>
    <property type="match status" value="1"/>
</dbReference>
<gene>
    <name evidence="2" type="ORF">TRAPUB_12708</name>
</gene>
<protein>
    <submittedName>
        <fullName evidence="2">Protein phosphatase 2C-like protein</fullName>
    </submittedName>
</protein>
<dbReference type="SUPFAM" id="SSF81606">
    <property type="entry name" value="PP2C-like"/>
    <property type="match status" value="1"/>
</dbReference>
<dbReference type="InterPro" id="IPR015655">
    <property type="entry name" value="PP2C"/>
</dbReference>
<dbReference type="PANTHER" id="PTHR13832:SF792">
    <property type="entry name" value="GM14286P"/>
    <property type="match status" value="1"/>
</dbReference>
<evidence type="ECO:0000259" key="1">
    <source>
        <dbReference type="PROSITE" id="PS51746"/>
    </source>
</evidence>
<dbReference type="PROSITE" id="PS51746">
    <property type="entry name" value="PPM_2"/>
    <property type="match status" value="1"/>
</dbReference>
<name>A0A1M2VT80_TRAPU</name>
<dbReference type="OMA" id="RWTYRML"/>
<proteinExistence type="predicted"/>
<dbReference type="AlphaFoldDB" id="A0A1M2VT80"/>
<dbReference type="CDD" id="cd00143">
    <property type="entry name" value="PP2Cc"/>
    <property type="match status" value="1"/>
</dbReference>
<dbReference type="Gene3D" id="3.60.40.10">
    <property type="entry name" value="PPM-type phosphatase domain"/>
    <property type="match status" value="1"/>
</dbReference>
<evidence type="ECO:0000313" key="2">
    <source>
        <dbReference type="EMBL" id="OJT10766.1"/>
    </source>
</evidence>
<evidence type="ECO:0000313" key="3">
    <source>
        <dbReference type="Proteomes" id="UP000184267"/>
    </source>
</evidence>
<dbReference type="EMBL" id="MNAD01000735">
    <property type="protein sequence ID" value="OJT10766.1"/>
    <property type="molecule type" value="Genomic_DNA"/>
</dbReference>
<keyword evidence="3" id="KW-1185">Reference proteome</keyword>
<dbReference type="GO" id="GO:0004722">
    <property type="term" value="F:protein serine/threonine phosphatase activity"/>
    <property type="evidence" value="ECO:0007669"/>
    <property type="project" value="InterPro"/>
</dbReference>
<dbReference type="PANTHER" id="PTHR13832">
    <property type="entry name" value="PROTEIN PHOSPHATASE 2C"/>
    <property type="match status" value="1"/>
</dbReference>
<dbReference type="Proteomes" id="UP000184267">
    <property type="component" value="Unassembled WGS sequence"/>
</dbReference>
<accession>A0A1M2VT80</accession>
<feature type="domain" description="PPM-type phosphatase" evidence="1">
    <location>
        <begin position="64"/>
        <end position="448"/>
    </location>
</feature>
<organism evidence="2 3">
    <name type="scientific">Trametes pubescens</name>
    <name type="common">White-rot fungus</name>
    <dbReference type="NCBI Taxonomy" id="154538"/>
    <lineage>
        <taxon>Eukaryota</taxon>
        <taxon>Fungi</taxon>
        <taxon>Dikarya</taxon>
        <taxon>Basidiomycota</taxon>
        <taxon>Agaricomycotina</taxon>
        <taxon>Agaricomycetes</taxon>
        <taxon>Polyporales</taxon>
        <taxon>Polyporaceae</taxon>
        <taxon>Trametes</taxon>
    </lineage>
</organism>
<dbReference type="Pfam" id="PF00481">
    <property type="entry name" value="PP2C"/>
    <property type="match status" value="1"/>
</dbReference>
<sequence>MDLRVIDLTPASESQLQRTLDEVKDFATTDMDRGGPERWTYRMLSESAVADELRRLACPQTVASVDAASLQPCRTWHYRSQDRHKVEQWALPCGTWTYTAVFDGHMNHHTVDHISAALGPYLKDSLAAALRSRPPDAKIPTLVTSVLERSLEHLDSTLVSDFLAVFPSGKTEELRGLHPSRVKQLLSDCSPAEKGPSGYLRAARAFGGTTALVALVDHTKSHLWVANIGDCVAVLGQKDGAGNWRGTVLNSIHNGSNPGELERIRSEHPEETDCTWNNRVLGFLAPTRAIGDAWLKLPAVYAELVFKHLDADWFSPEVMEPHVPRIRTPPYLSNTPDVYHIPLQDRDGGVQVKSNAAPQRILILCSDGLSDLYDGYTFQDMAMEWVQVVGQELDSIAGPSAARTHTNLALSLLREAIGGADTQLVSRNLTIEMEERWMDDTTIVVQRLP</sequence>
<reference evidence="2 3" key="1">
    <citation type="submission" date="2016-10" db="EMBL/GenBank/DDBJ databases">
        <title>Genome sequence of the basidiomycete white-rot fungus Trametes pubescens.</title>
        <authorList>
            <person name="Makela M.R."/>
            <person name="Granchi Z."/>
            <person name="Peng M."/>
            <person name="De Vries R.P."/>
            <person name="Grigoriev I."/>
            <person name="Riley R."/>
            <person name="Hilden K."/>
        </authorList>
    </citation>
    <scope>NUCLEOTIDE SEQUENCE [LARGE SCALE GENOMIC DNA]</scope>
    <source>
        <strain evidence="2 3">FBCC735</strain>
    </source>
</reference>
<dbReference type="OrthoDB" id="420076at2759"/>
<dbReference type="InterPro" id="IPR036457">
    <property type="entry name" value="PPM-type-like_dom_sf"/>
</dbReference>
<dbReference type="STRING" id="154538.A0A1M2VT80"/>
<dbReference type="InterPro" id="IPR001932">
    <property type="entry name" value="PPM-type_phosphatase-like_dom"/>
</dbReference>